<feature type="domain" description="TTI1 C-terminal TPR" evidence="1">
    <location>
        <begin position="599"/>
        <end position="791"/>
    </location>
</feature>
<dbReference type="InterPro" id="IPR016024">
    <property type="entry name" value="ARM-type_fold"/>
</dbReference>
<accession>A0A0K0F1M3</accession>
<dbReference type="STRING" id="75913.A0A0K0F1M3"/>
<reference evidence="3" key="2">
    <citation type="submission" date="2015-08" db="UniProtKB">
        <authorList>
            <consortium name="WormBaseParasite"/>
        </authorList>
    </citation>
    <scope>IDENTIFICATION</scope>
</reference>
<evidence type="ECO:0000259" key="1">
    <source>
        <dbReference type="Pfam" id="PF24181"/>
    </source>
</evidence>
<name>A0A0K0F1M3_STRVS</name>
<protein>
    <submittedName>
        <fullName evidence="3">Non-specific serine/threonine protein kinase</fullName>
    </submittedName>
</protein>
<evidence type="ECO:0000313" key="2">
    <source>
        <dbReference type="Proteomes" id="UP000035680"/>
    </source>
</evidence>
<dbReference type="SUPFAM" id="SSF48371">
    <property type="entry name" value="ARM repeat"/>
    <property type="match status" value="1"/>
</dbReference>
<dbReference type="AlphaFoldDB" id="A0A0K0F1M3"/>
<dbReference type="WBParaSite" id="SVE_0269800.1">
    <property type="protein sequence ID" value="SVE_0269800.1"/>
    <property type="gene ID" value="SVE_0269800"/>
</dbReference>
<dbReference type="PANTHER" id="PTHR18460">
    <property type="entry name" value="TEL2 INTERACTING PROTEIN 1 TTI1 FAMILY MEMBER"/>
    <property type="match status" value="1"/>
</dbReference>
<organism evidence="2 3">
    <name type="scientific">Strongyloides venezuelensis</name>
    <name type="common">Threadworm</name>
    <dbReference type="NCBI Taxonomy" id="75913"/>
    <lineage>
        <taxon>Eukaryota</taxon>
        <taxon>Metazoa</taxon>
        <taxon>Ecdysozoa</taxon>
        <taxon>Nematoda</taxon>
        <taxon>Chromadorea</taxon>
        <taxon>Rhabditida</taxon>
        <taxon>Tylenchina</taxon>
        <taxon>Panagrolaimomorpha</taxon>
        <taxon>Strongyloidoidea</taxon>
        <taxon>Strongyloididae</taxon>
        <taxon>Strongyloides</taxon>
    </lineage>
</organism>
<dbReference type="InterPro" id="IPR057567">
    <property type="entry name" value="TPR_TTI1_C"/>
</dbReference>
<dbReference type="Pfam" id="PF24181">
    <property type="entry name" value="TPR_TTI1_C"/>
    <property type="match status" value="1"/>
</dbReference>
<dbReference type="PANTHER" id="PTHR18460:SF3">
    <property type="entry name" value="TELO2-INTERACTING PROTEIN 1 HOMOLOG"/>
    <property type="match status" value="1"/>
</dbReference>
<evidence type="ECO:0000313" key="3">
    <source>
        <dbReference type="WBParaSite" id="SVE_0269800.1"/>
    </source>
</evidence>
<keyword evidence="2" id="KW-1185">Reference proteome</keyword>
<reference evidence="2" key="1">
    <citation type="submission" date="2014-07" db="EMBL/GenBank/DDBJ databases">
        <authorList>
            <person name="Martin A.A"/>
            <person name="De Silva N."/>
        </authorList>
    </citation>
    <scope>NUCLEOTIDE SEQUENCE</scope>
</reference>
<sequence>MSDVTFKKFSNFYIQAVQVFEKNREDYSVSIQPIVNVLIDFNNLLCRDYKNLKWVEEFFKDYFDDVQKCFINMHFLFCDDKRDIEIRLLAGQSIVKLLKEIPTDVMRRMILPIVPGLLNNFSEAAIGKGTNTNGDIVINCLNLIENVVVITYNDWIEKRASQFDIILKKIISNLTTHKKHEVRLKILTMLRKFSEEFKTKFPPISNITTEVSINIYNDENDIIKKEVNSIITKNMELNRSSFIRHLTKELNNSLDKLSLSSASLTTKSQIDISRELIRIHNLIVILGPKYLSTILSFSTKLTDNIVSILHVNIDKVTIVTENENDVYENSQEFFNSIEFRNNVRNDLLLNICDVLVRSGNVNDLFNGVLDIVNVSNVDGKISYFILCLGLLLKLVPNNNGQYNSSLLLLLDISIENLKKYENFFEIKEQDKEISNDIFETSKESFLVSLLLIIGSETVSRIHSKLEHVDLINTFYYTSLTYSFSNNTSIRQVAGLSINILTGPDFYRAIPSLVFLCNCNLKDYTKCSRASNVLSGLIYYFKDKKDCCINLYEETKYIVEDILLTLDHGNQTRIFNLLKTLFSFVNASASWFGEIKSTYNYMKDDEEILPEVVILIHKILTRTKHLILSDFLPIQVIVFDIMRDGLYFCRNFRSRTLPIIYGNWQSIRFKVTRLQSEYMEALKNPIIFLVAAKAISVISYMAELSDTFMYQKVNEIITSITYAMKETAKKSSKADPVYCYSQMFEFQKSVFISISIFVKYFNLSTTEEMSKKFIEICEVYVNDKFQPKLLVDKAKDGLNLFDNN</sequence>
<dbReference type="InterPro" id="IPR052587">
    <property type="entry name" value="TELO2-interacting_protein_1"/>
</dbReference>
<dbReference type="GO" id="GO:0005737">
    <property type="term" value="C:cytoplasm"/>
    <property type="evidence" value="ECO:0007669"/>
    <property type="project" value="TreeGrafter"/>
</dbReference>
<proteinExistence type="predicted"/>
<dbReference type="Proteomes" id="UP000035680">
    <property type="component" value="Unassembled WGS sequence"/>
</dbReference>